<dbReference type="STRING" id="307507.A0A2V0PDW1"/>
<protein>
    <recommendedName>
        <fullName evidence="4">Mitochondrial fission 1 protein</fullName>
    </recommendedName>
</protein>
<comment type="caution">
    <text evidence="2">The sequence shown here is derived from an EMBL/GenBank/DDBJ whole genome shotgun (WGS) entry which is preliminary data.</text>
</comment>
<dbReference type="PANTHER" id="PTHR13247">
    <property type="entry name" value="TETRATRICOPEPTIDE REPEAT PROTEIN 11 TPR REPEAT PROTEIN 11"/>
    <property type="match status" value="1"/>
</dbReference>
<dbReference type="GO" id="GO:0000266">
    <property type="term" value="P:mitochondrial fission"/>
    <property type="evidence" value="ECO:0007669"/>
    <property type="project" value="InterPro"/>
</dbReference>
<keyword evidence="3" id="KW-1185">Reference proteome</keyword>
<dbReference type="InParanoid" id="A0A2V0PDW1"/>
<accession>A0A2V0PDW1</accession>
<dbReference type="GO" id="GO:0005778">
    <property type="term" value="C:peroxisomal membrane"/>
    <property type="evidence" value="ECO:0007669"/>
    <property type="project" value="TreeGrafter"/>
</dbReference>
<evidence type="ECO:0000313" key="3">
    <source>
        <dbReference type="Proteomes" id="UP000247498"/>
    </source>
</evidence>
<dbReference type="OrthoDB" id="421154at2759"/>
<dbReference type="EMBL" id="BDRX01000063">
    <property type="protein sequence ID" value="GBF95357.1"/>
    <property type="molecule type" value="Genomic_DNA"/>
</dbReference>
<name>A0A2V0PDW1_9CHLO</name>
<reference evidence="2 3" key="1">
    <citation type="journal article" date="2018" name="Sci. Rep.">
        <title>Raphidocelis subcapitata (=Pseudokirchneriella subcapitata) provides an insight into genome evolution and environmental adaptations in the Sphaeropleales.</title>
        <authorList>
            <person name="Suzuki S."/>
            <person name="Yamaguchi H."/>
            <person name="Nakajima N."/>
            <person name="Kawachi M."/>
        </authorList>
    </citation>
    <scope>NUCLEOTIDE SEQUENCE [LARGE SCALE GENOMIC DNA]</scope>
    <source>
        <strain evidence="2 3">NIES-35</strain>
    </source>
</reference>
<feature type="transmembrane region" description="Helical" evidence="1">
    <location>
        <begin position="127"/>
        <end position="147"/>
    </location>
</feature>
<sequence>MTISLPATTDEQVAQFQAEYSAAFGGSNQEELESAKCRLIWALAHHTASRAHLQRGLDLAEAALGGDARTADQDRELKYLSAVAMYNLRSYIAARRALADLLADYPDFRQAQALYDEVNELVIRDGLLGLGMVASVVGLGVGLLAAAGRRR</sequence>
<gene>
    <name evidence="2" type="ORF">Rsub_07785</name>
</gene>
<dbReference type="Pfam" id="PF14853">
    <property type="entry name" value="Fis1_TPR_C"/>
    <property type="match status" value="1"/>
</dbReference>
<keyword evidence="1" id="KW-0472">Membrane</keyword>
<dbReference type="InterPro" id="IPR028061">
    <property type="entry name" value="Fis1_TPR_C"/>
</dbReference>
<evidence type="ECO:0000313" key="2">
    <source>
        <dbReference type="EMBL" id="GBF95357.1"/>
    </source>
</evidence>
<dbReference type="InterPro" id="IPR016543">
    <property type="entry name" value="Fis1"/>
</dbReference>
<dbReference type="GO" id="GO:0000422">
    <property type="term" value="P:autophagy of mitochondrion"/>
    <property type="evidence" value="ECO:0007669"/>
    <property type="project" value="TreeGrafter"/>
</dbReference>
<dbReference type="FunCoup" id="A0A2V0PDW1">
    <property type="interactions" value="1737"/>
</dbReference>
<dbReference type="GO" id="GO:0005741">
    <property type="term" value="C:mitochondrial outer membrane"/>
    <property type="evidence" value="ECO:0007669"/>
    <property type="project" value="TreeGrafter"/>
</dbReference>
<dbReference type="Gene3D" id="1.25.40.10">
    <property type="entry name" value="Tetratricopeptide repeat domain"/>
    <property type="match status" value="1"/>
</dbReference>
<dbReference type="InterPro" id="IPR011990">
    <property type="entry name" value="TPR-like_helical_dom_sf"/>
</dbReference>
<keyword evidence="1" id="KW-0812">Transmembrane</keyword>
<dbReference type="PANTHER" id="PTHR13247:SF0">
    <property type="entry name" value="MITOCHONDRIAL FISSION 1 PROTEIN"/>
    <property type="match status" value="1"/>
</dbReference>
<proteinExistence type="predicted"/>
<dbReference type="AlphaFoldDB" id="A0A2V0PDW1"/>
<dbReference type="GO" id="GO:0016559">
    <property type="term" value="P:peroxisome fission"/>
    <property type="evidence" value="ECO:0007669"/>
    <property type="project" value="TreeGrafter"/>
</dbReference>
<organism evidence="2 3">
    <name type="scientific">Raphidocelis subcapitata</name>
    <dbReference type="NCBI Taxonomy" id="307507"/>
    <lineage>
        <taxon>Eukaryota</taxon>
        <taxon>Viridiplantae</taxon>
        <taxon>Chlorophyta</taxon>
        <taxon>core chlorophytes</taxon>
        <taxon>Chlorophyceae</taxon>
        <taxon>CS clade</taxon>
        <taxon>Sphaeropleales</taxon>
        <taxon>Selenastraceae</taxon>
        <taxon>Raphidocelis</taxon>
    </lineage>
</organism>
<dbReference type="Proteomes" id="UP000247498">
    <property type="component" value="Unassembled WGS sequence"/>
</dbReference>
<keyword evidence="1" id="KW-1133">Transmembrane helix</keyword>
<dbReference type="SUPFAM" id="SSF48452">
    <property type="entry name" value="TPR-like"/>
    <property type="match status" value="1"/>
</dbReference>
<evidence type="ECO:0000256" key="1">
    <source>
        <dbReference type="SAM" id="Phobius"/>
    </source>
</evidence>
<evidence type="ECO:0008006" key="4">
    <source>
        <dbReference type="Google" id="ProtNLM"/>
    </source>
</evidence>